<evidence type="ECO:0000313" key="3">
    <source>
        <dbReference type="Proteomes" id="UP000799537"/>
    </source>
</evidence>
<protein>
    <submittedName>
        <fullName evidence="2">Uncharacterized protein</fullName>
    </submittedName>
</protein>
<reference evidence="2" key="1">
    <citation type="journal article" date="2020" name="Stud. Mycol.">
        <title>101 Dothideomycetes genomes: a test case for predicting lifestyles and emergence of pathogens.</title>
        <authorList>
            <person name="Haridas S."/>
            <person name="Albert R."/>
            <person name="Binder M."/>
            <person name="Bloem J."/>
            <person name="Labutti K."/>
            <person name="Salamov A."/>
            <person name="Andreopoulos B."/>
            <person name="Baker S."/>
            <person name="Barry K."/>
            <person name="Bills G."/>
            <person name="Bluhm B."/>
            <person name="Cannon C."/>
            <person name="Castanera R."/>
            <person name="Culley D."/>
            <person name="Daum C."/>
            <person name="Ezra D."/>
            <person name="Gonzalez J."/>
            <person name="Henrissat B."/>
            <person name="Kuo A."/>
            <person name="Liang C."/>
            <person name="Lipzen A."/>
            <person name="Lutzoni F."/>
            <person name="Magnuson J."/>
            <person name="Mondo S."/>
            <person name="Nolan M."/>
            <person name="Ohm R."/>
            <person name="Pangilinan J."/>
            <person name="Park H.-J."/>
            <person name="Ramirez L."/>
            <person name="Alfaro M."/>
            <person name="Sun H."/>
            <person name="Tritt A."/>
            <person name="Yoshinaga Y."/>
            <person name="Zwiers L.-H."/>
            <person name="Turgeon B."/>
            <person name="Goodwin S."/>
            <person name="Spatafora J."/>
            <person name="Crous P."/>
            <person name="Grigoriev I."/>
        </authorList>
    </citation>
    <scope>NUCLEOTIDE SEQUENCE</scope>
    <source>
        <strain evidence="2">ATCC 36951</strain>
    </source>
</reference>
<feature type="region of interest" description="Disordered" evidence="1">
    <location>
        <begin position="150"/>
        <end position="173"/>
    </location>
</feature>
<feature type="compositionally biased region" description="Low complexity" evidence="1">
    <location>
        <begin position="160"/>
        <end position="173"/>
    </location>
</feature>
<proteinExistence type="predicted"/>
<name>A0A6A6CUZ8_ZASCE</name>
<accession>A0A6A6CUZ8</accession>
<dbReference type="GeneID" id="54565005"/>
<organism evidence="2 3">
    <name type="scientific">Zasmidium cellare ATCC 36951</name>
    <dbReference type="NCBI Taxonomy" id="1080233"/>
    <lineage>
        <taxon>Eukaryota</taxon>
        <taxon>Fungi</taxon>
        <taxon>Dikarya</taxon>
        <taxon>Ascomycota</taxon>
        <taxon>Pezizomycotina</taxon>
        <taxon>Dothideomycetes</taxon>
        <taxon>Dothideomycetidae</taxon>
        <taxon>Mycosphaerellales</taxon>
        <taxon>Mycosphaerellaceae</taxon>
        <taxon>Zasmidium</taxon>
    </lineage>
</organism>
<gene>
    <name evidence="2" type="ORF">M409DRAFT_51181</name>
</gene>
<evidence type="ECO:0000256" key="1">
    <source>
        <dbReference type="SAM" id="MobiDB-lite"/>
    </source>
</evidence>
<dbReference type="AlphaFoldDB" id="A0A6A6CUZ8"/>
<dbReference type="RefSeq" id="XP_033671830.1">
    <property type="nucleotide sequence ID" value="XM_033811733.1"/>
</dbReference>
<dbReference type="EMBL" id="ML993584">
    <property type="protein sequence ID" value="KAF2170941.1"/>
    <property type="molecule type" value="Genomic_DNA"/>
</dbReference>
<dbReference type="Proteomes" id="UP000799537">
    <property type="component" value="Unassembled WGS sequence"/>
</dbReference>
<sequence length="173" mass="18959">MGVDGEDAVAVSCQVSTSISPSPPPVIGANAQESAGRAALGRRSAAAPCCNGRLKFRISEPCCCRIRLPSFLLHATRDQQPSACLLSRAGPLRRYDVQPSSRHRDDRDSVLERRTNRRSTPEHGSRLHQPAHQSSINHALNRKLRNSSLSTQTIHEESMNRPPELNPNPLLCA</sequence>
<feature type="compositionally biased region" description="Basic and acidic residues" evidence="1">
    <location>
        <begin position="102"/>
        <end position="125"/>
    </location>
</feature>
<evidence type="ECO:0000313" key="2">
    <source>
        <dbReference type="EMBL" id="KAF2170941.1"/>
    </source>
</evidence>
<feature type="region of interest" description="Disordered" evidence="1">
    <location>
        <begin position="95"/>
        <end position="136"/>
    </location>
</feature>
<keyword evidence="3" id="KW-1185">Reference proteome</keyword>